<dbReference type="EMBL" id="MH713599">
    <property type="protein sequence ID" value="AXY82657.1"/>
    <property type="molecule type" value="Genomic_DNA"/>
</dbReference>
<gene>
    <name evidence="1" type="ORF">KARL1_38</name>
</gene>
<evidence type="ECO:0000313" key="1">
    <source>
        <dbReference type="EMBL" id="AXY82657.1"/>
    </source>
</evidence>
<proteinExistence type="predicted"/>
<accession>A0A385IIE3</accession>
<organism evidence="1 2">
    <name type="scientific">Acinetobacter phage KARL-1</name>
    <dbReference type="NCBI Taxonomy" id="2301662"/>
    <lineage>
        <taxon>Viruses</taxon>
        <taxon>Duplodnaviria</taxon>
        <taxon>Heunggongvirae</taxon>
        <taxon>Uroviricota</taxon>
        <taxon>Caudoviricetes</taxon>
        <taxon>Pantevenvirales</taxon>
        <taxon>Straboviridae</taxon>
        <taxon>Twarogvirinae</taxon>
        <taxon>Lazarusvirus</taxon>
        <taxon>Lazarusvirus karl</taxon>
    </lineage>
</organism>
<dbReference type="Proteomes" id="UP000277855">
    <property type="component" value="Segment"/>
</dbReference>
<sequence>MKPTKFEDIKVGEFYNIVLERGSDVYTKWMVIFKNPSNSTVVCAKIRTLQGSLKGKYEDEYIDIEVLDGVKQVYATELTRVTTSYNNEPASVFDCVRSFKFIINSKDELDFLVAKYGPHKLGMDYEDKIKTFPYYFINRTSFGTTPDNVSKEQYDNDVAIPFKITESGLEFDSEAKAGKVIVGNEIIVMK</sequence>
<name>A0A385IIE3_9CAUD</name>
<keyword evidence="2" id="KW-1185">Reference proteome</keyword>
<reference evidence="1 2" key="1">
    <citation type="journal article" date="2018" name="Sci. Rep.">
        <title>Enhanced antibacterial effect of the novel T4-like bacteriophage KARL-1 in combination with antibiotics against multi-drug resistant Acinetobacter baumannii.</title>
        <authorList>
            <person name="Jansen M."/>
            <person name="Wahida A."/>
            <person name="Latz S."/>
            <person name="Kruttgen A."/>
            <person name="Hafner H."/>
            <person name="Buhl E.M."/>
            <person name="Ritter K."/>
            <person name="Horz H.P."/>
        </authorList>
    </citation>
    <scope>NUCLEOTIDE SEQUENCE [LARGE SCALE GENOMIC DNA]</scope>
</reference>
<evidence type="ECO:0000313" key="2">
    <source>
        <dbReference type="Proteomes" id="UP000277855"/>
    </source>
</evidence>
<protein>
    <submittedName>
        <fullName evidence="1">Uncharacterized protein</fullName>
    </submittedName>
</protein>